<dbReference type="GO" id="GO:0016020">
    <property type="term" value="C:membrane"/>
    <property type="evidence" value="ECO:0007669"/>
    <property type="project" value="TreeGrafter"/>
</dbReference>
<comment type="similarity">
    <text evidence="6">Belongs to the peptidase M48 family.</text>
</comment>
<evidence type="ECO:0000256" key="2">
    <source>
        <dbReference type="ARBA" id="ARBA00022723"/>
    </source>
</evidence>
<evidence type="ECO:0000256" key="1">
    <source>
        <dbReference type="ARBA" id="ARBA00022670"/>
    </source>
</evidence>
<evidence type="ECO:0000313" key="8">
    <source>
        <dbReference type="EMBL" id="TCL32182.1"/>
    </source>
</evidence>
<dbReference type="OrthoDB" id="1624239at2"/>
<dbReference type="GO" id="GO:0004222">
    <property type="term" value="F:metalloendopeptidase activity"/>
    <property type="evidence" value="ECO:0007669"/>
    <property type="project" value="InterPro"/>
</dbReference>
<dbReference type="InterPro" id="IPR051156">
    <property type="entry name" value="Mito/Outer_Membr_Metalloprot"/>
</dbReference>
<dbReference type="Proteomes" id="UP000295063">
    <property type="component" value="Unassembled WGS sequence"/>
</dbReference>
<comment type="caution">
    <text evidence="8">The sequence shown here is derived from an EMBL/GenBank/DDBJ whole genome shotgun (WGS) entry which is preliminary data.</text>
</comment>
<gene>
    <name evidence="8" type="ORF">EV210_1232</name>
</gene>
<dbReference type="AlphaFoldDB" id="A0A4R1PQZ1"/>
<keyword evidence="9" id="KW-1185">Reference proteome</keyword>
<evidence type="ECO:0000313" key="9">
    <source>
        <dbReference type="Proteomes" id="UP000295063"/>
    </source>
</evidence>
<keyword evidence="1 6" id="KW-0645">Protease</keyword>
<dbReference type="GO" id="GO:0051603">
    <property type="term" value="P:proteolysis involved in protein catabolic process"/>
    <property type="evidence" value="ECO:0007669"/>
    <property type="project" value="TreeGrafter"/>
</dbReference>
<sequence>MPNCRSLRRLVTTGVIAIILSFPLISQPVSATGLEILGVGLQIKLAKDEIKKLETNGKPDMMNSIEKDFGTSYNPETAELLDSISTKLIASVQKTEQIKTPFLFHNNANQAFNATRYPSNVITINDGVYKFLNNNQDELAMVIGHEIGHGQGEHLMKDIDKVLGLQALAGLYLNKNDDNFSQIFTNIVYKQVKNGNWSQKNESDADRRGFHYATESGFNPGAGAAVWARIIAKSGEGEQNVLAAFANPSDHPAHRKRIENHKKWMTEYSGNRISVKKTTITLDGKDLMTVNKAGSYEAEERTYIIAGNLSRAFHDNPKNLGDAWVNENGTVYLGGQIIATPRGEDTPAWTIADMLNAINKK</sequence>
<evidence type="ECO:0000256" key="5">
    <source>
        <dbReference type="ARBA" id="ARBA00023049"/>
    </source>
</evidence>
<dbReference type="CDD" id="cd07324">
    <property type="entry name" value="M48C_Oma1-like"/>
    <property type="match status" value="1"/>
</dbReference>
<dbReference type="InterPro" id="IPR001915">
    <property type="entry name" value="Peptidase_M48"/>
</dbReference>
<protein>
    <submittedName>
        <fullName evidence="8">Peptidase M48-like protein</fullName>
    </submittedName>
</protein>
<comment type="cofactor">
    <cofactor evidence="6">
        <name>Zn(2+)</name>
        <dbReference type="ChEBI" id="CHEBI:29105"/>
    </cofactor>
    <text evidence="6">Binds 1 zinc ion per subunit.</text>
</comment>
<dbReference type="GO" id="GO:0046872">
    <property type="term" value="F:metal ion binding"/>
    <property type="evidence" value="ECO:0007669"/>
    <property type="project" value="UniProtKB-KW"/>
</dbReference>
<name>A0A4R1PQZ1_9FIRM</name>
<keyword evidence="5 6" id="KW-0482">Metalloprotease</keyword>
<dbReference type="Gene3D" id="3.30.2010.10">
    <property type="entry name" value="Metalloproteases ('zincins'), catalytic domain"/>
    <property type="match status" value="1"/>
</dbReference>
<keyword evidence="3 6" id="KW-0378">Hydrolase</keyword>
<dbReference type="PANTHER" id="PTHR22726">
    <property type="entry name" value="METALLOENDOPEPTIDASE OMA1"/>
    <property type="match status" value="1"/>
</dbReference>
<keyword evidence="2" id="KW-0479">Metal-binding</keyword>
<evidence type="ECO:0000256" key="6">
    <source>
        <dbReference type="RuleBase" id="RU003983"/>
    </source>
</evidence>
<accession>A0A4R1PQZ1</accession>
<organism evidence="8 9">
    <name type="scientific">Anaerospora hongkongensis</name>
    <dbReference type="NCBI Taxonomy" id="244830"/>
    <lineage>
        <taxon>Bacteria</taxon>
        <taxon>Bacillati</taxon>
        <taxon>Bacillota</taxon>
        <taxon>Negativicutes</taxon>
        <taxon>Selenomonadales</taxon>
        <taxon>Sporomusaceae</taxon>
        <taxon>Anaerospora</taxon>
    </lineage>
</organism>
<evidence type="ECO:0000259" key="7">
    <source>
        <dbReference type="Pfam" id="PF01435"/>
    </source>
</evidence>
<evidence type="ECO:0000256" key="3">
    <source>
        <dbReference type="ARBA" id="ARBA00022801"/>
    </source>
</evidence>
<evidence type="ECO:0000256" key="4">
    <source>
        <dbReference type="ARBA" id="ARBA00022833"/>
    </source>
</evidence>
<dbReference type="EMBL" id="SLUI01000023">
    <property type="protein sequence ID" value="TCL32182.1"/>
    <property type="molecule type" value="Genomic_DNA"/>
</dbReference>
<dbReference type="Pfam" id="PF01435">
    <property type="entry name" value="Peptidase_M48"/>
    <property type="match status" value="1"/>
</dbReference>
<dbReference type="PANTHER" id="PTHR22726:SF1">
    <property type="entry name" value="METALLOENDOPEPTIDASE OMA1, MITOCHONDRIAL"/>
    <property type="match status" value="1"/>
</dbReference>
<feature type="domain" description="Peptidase M48" evidence="7">
    <location>
        <begin position="103"/>
        <end position="264"/>
    </location>
</feature>
<keyword evidence="4 6" id="KW-0862">Zinc</keyword>
<reference evidence="8 9" key="1">
    <citation type="submission" date="2019-03" db="EMBL/GenBank/DDBJ databases">
        <title>Genomic Encyclopedia of Type Strains, Phase IV (KMG-IV): sequencing the most valuable type-strain genomes for metagenomic binning, comparative biology and taxonomic classification.</title>
        <authorList>
            <person name="Goeker M."/>
        </authorList>
    </citation>
    <scope>NUCLEOTIDE SEQUENCE [LARGE SCALE GENOMIC DNA]</scope>
    <source>
        <strain evidence="8 9">DSM 15969</strain>
    </source>
</reference>
<proteinExistence type="inferred from homology"/>
<dbReference type="RefSeq" id="WP_132083483.1">
    <property type="nucleotide sequence ID" value="NZ_SLUI01000023.1"/>
</dbReference>